<dbReference type="PANTHER" id="PTHR43811">
    <property type="entry name" value="FKBP-TYPE PEPTIDYL-PROLYL CIS-TRANS ISOMERASE FKPA"/>
    <property type="match status" value="1"/>
</dbReference>
<keyword evidence="7" id="KW-0732">Signal</keyword>
<dbReference type="Pfam" id="PF00254">
    <property type="entry name" value="FKBP_C"/>
    <property type="match status" value="1"/>
</dbReference>
<evidence type="ECO:0000256" key="3">
    <source>
        <dbReference type="ARBA" id="ARBA00023110"/>
    </source>
</evidence>
<feature type="chain" id="PRO_5047096787" description="Peptidyl-prolyl cis-trans isomerase" evidence="7">
    <location>
        <begin position="21"/>
        <end position="140"/>
    </location>
</feature>
<dbReference type="Gene3D" id="3.10.50.40">
    <property type="match status" value="1"/>
</dbReference>
<feature type="domain" description="PPIase FKBP-type" evidence="8">
    <location>
        <begin position="45"/>
        <end position="140"/>
    </location>
</feature>
<keyword evidence="3 5" id="KW-0697">Rotamase</keyword>
<evidence type="ECO:0000256" key="2">
    <source>
        <dbReference type="ARBA" id="ARBA00006577"/>
    </source>
</evidence>
<evidence type="ECO:0000256" key="1">
    <source>
        <dbReference type="ARBA" id="ARBA00000971"/>
    </source>
</evidence>
<dbReference type="InterPro" id="IPR046357">
    <property type="entry name" value="PPIase_dom_sf"/>
</dbReference>
<organism evidence="9 10">
    <name type="scientific">Dyella lutea</name>
    <dbReference type="NCBI Taxonomy" id="2950441"/>
    <lineage>
        <taxon>Bacteria</taxon>
        <taxon>Pseudomonadati</taxon>
        <taxon>Pseudomonadota</taxon>
        <taxon>Gammaproteobacteria</taxon>
        <taxon>Lysobacterales</taxon>
        <taxon>Rhodanobacteraceae</taxon>
        <taxon>Dyella</taxon>
    </lineage>
</organism>
<keyword evidence="10" id="KW-1185">Reference proteome</keyword>
<dbReference type="Proteomes" id="UP001204615">
    <property type="component" value="Unassembled WGS sequence"/>
</dbReference>
<comment type="caution">
    <text evidence="9">The sequence shown here is derived from an EMBL/GenBank/DDBJ whole genome shotgun (WGS) entry which is preliminary data.</text>
</comment>
<dbReference type="EC" id="5.2.1.8" evidence="6"/>
<feature type="signal peptide" evidence="7">
    <location>
        <begin position="1"/>
        <end position="20"/>
    </location>
</feature>
<name>A0ABT1FHE7_9GAMM</name>
<proteinExistence type="inferred from homology"/>
<dbReference type="InterPro" id="IPR001179">
    <property type="entry name" value="PPIase_FKBP_dom"/>
</dbReference>
<dbReference type="PROSITE" id="PS50059">
    <property type="entry name" value="FKBP_PPIASE"/>
    <property type="match status" value="1"/>
</dbReference>
<reference evidence="9 10" key="1">
    <citation type="submission" date="2022-06" db="EMBL/GenBank/DDBJ databases">
        <title>Dyella sp. Sa strain:Sa Genome sequencing.</title>
        <authorList>
            <person name="Park S."/>
        </authorList>
    </citation>
    <scope>NUCLEOTIDE SEQUENCE [LARGE SCALE GENOMIC DNA]</scope>
    <source>
        <strain evidence="9 10">Sa</strain>
    </source>
</reference>
<gene>
    <name evidence="9" type="ORF">NC595_16335</name>
</gene>
<dbReference type="SUPFAM" id="SSF54534">
    <property type="entry name" value="FKBP-like"/>
    <property type="match status" value="1"/>
</dbReference>
<keyword evidence="4 5" id="KW-0413">Isomerase</keyword>
<evidence type="ECO:0000256" key="5">
    <source>
        <dbReference type="PROSITE-ProRule" id="PRU00277"/>
    </source>
</evidence>
<dbReference type="GO" id="GO:0003755">
    <property type="term" value="F:peptidyl-prolyl cis-trans isomerase activity"/>
    <property type="evidence" value="ECO:0007669"/>
    <property type="project" value="UniProtKB-EC"/>
</dbReference>
<dbReference type="PANTHER" id="PTHR43811:SF19">
    <property type="entry name" value="39 KDA FK506-BINDING NUCLEAR PROTEIN"/>
    <property type="match status" value="1"/>
</dbReference>
<protein>
    <recommendedName>
        <fullName evidence="6">Peptidyl-prolyl cis-trans isomerase</fullName>
        <ecNumber evidence="6">5.2.1.8</ecNumber>
    </recommendedName>
</protein>
<evidence type="ECO:0000259" key="8">
    <source>
        <dbReference type="PROSITE" id="PS50059"/>
    </source>
</evidence>
<comment type="catalytic activity">
    <reaction evidence="1 5 6">
        <text>[protein]-peptidylproline (omega=180) = [protein]-peptidylproline (omega=0)</text>
        <dbReference type="Rhea" id="RHEA:16237"/>
        <dbReference type="Rhea" id="RHEA-COMP:10747"/>
        <dbReference type="Rhea" id="RHEA-COMP:10748"/>
        <dbReference type="ChEBI" id="CHEBI:83833"/>
        <dbReference type="ChEBI" id="CHEBI:83834"/>
        <dbReference type="EC" id="5.2.1.8"/>
    </reaction>
</comment>
<evidence type="ECO:0000256" key="6">
    <source>
        <dbReference type="RuleBase" id="RU003915"/>
    </source>
</evidence>
<evidence type="ECO:0000256" key="4">
    <source>
        <dbReference type="ARBA" id="ARBA00023235"/>
    </source>
</evidence>
<accession>A0ABT1FHE7</accession>
<dbReference type="PROSITE" id="PS51257">
    <property type="entry name" value="PROKAR_LIPOPROTEIN"/>
    <property type="match status" value="1"/>
</dbReference>
<dbReference type="EMBL" id="JAMZEK010000003">
    <property type="protein sequence ID" value="MCP1375617.1"/>
    <property type="molecule type" value="Genomic_DNA"/>
</dbReference>
<evidence type="ECO:0000256" key="7">
    <source>
        <dbReference type="SAM" id="SignalP"/>
    </source>
</evidence>
<evidence type="ECO:0000313" key="10">
    <source>
        <dbReference type="Proteomes" id="UP001204615"/>
    </source>
</evidence>
<comment type="similarity">
    <text evidence="2 6">Belongs to the FKBP-type PPIase family.</text>
</comment>
<dbReference type="RefSeq" id="WP_253568213.1">
    <property type="nucleotide sequence ID" value="NZ_JAMZEK010000003.1"/>
</dbReference>
<sequence>MRRLLCLLPLLLAACSSQHAAPAADIPAMQSIDTVIGTGPVAKPGDTVEVNYTGWLYDPKAPDHHGKKFDASQDHGGTFTFPLGAGQVIKGWDQGVAGMHVGGKRTLLIPSSMGYGSRGAGGAIPPNAALVFDVELVSIK</sequence>
<evidence type="ECO:0000313" key="9">
    <source>
        <dbReference type="EMBL" id="MCP1375617.1"/>
    </source>
</evidence>